<proteinExistence type="predicted"/>
<evidence type="ECO:0000313" key="1">
    <source>
        <dbReference type="EMBL" id="DAD86059.1"/>
    </source>
</evidence>
<name>A0A8S5MVY1_9CAUD</name>
<accession>A0A8S5MVY1</accession>
<organism evidence="1">
    <name type="scientific">Siphoviridae sp. ctoSr5</name>
    <dbReference type="NCBI Taxonomy" id="2826460"/>
    <lineage>
        <taxon>Viruses</taxon>
        <taxon>Duplodnaviria</taxon>
        <taxon>Heunggongvirae</taxon>
        <taxon>Uroviricota</taxon>
        <taxon>Caudoviricetes</taxon>
    </lineage>
</organism>
<reference evidence="1" key="1">
    <citation type="journal article" date="2021" name="Proc. Natl. Acad. Sci. U.S.A.">
        <title>A Catalog of Tens of Thousands of Viruses from Human Metagenomes Reveals Hidden Associations with Chronic Diseases.</title>
        <authorList>
            <person name="Tisza M.J."/>
            <person name="Buck C.B."/>
        </authorList>
    </citation>
    <scope>NUCLEOTIDE SEQUENCE</scope>
    <source>
        <strain evidence="1">CtoSr5</strain>
    </source>
</reference>
<sequence>MLPSRISRVINYFFKTTPLYCLNGNTTECFIIFTERA</sequence>
<dbReference type="EMBL" id="BK014993">
    <property type="protein sequence ID" value="DAD86059.1"/>
    <property type="molecule type" value="Genomic_DNA"/>
</dbReference>
<protein>
    <submittedName>
        <fullName evidence="1">Uncharacterized protein</fullName>
    </submittedName>
</protein>